<gene>
    <name evidence="1" type="ORF">LCGC14_3075890</name>
</gene>
<dbReference type="Pfam" id="PF13479">
    <property type="entry name" value="AAA_24"/>
    <property type="match status" value="1"/>
</dbReference>
<reference evidence="1" key="1">
    <citation type="journal article" date="2015" name="Nature">
        <title>Complex archaea that bridge the gap between prokaryotes and eukaryotes.</title>
        <authorList>
            <person name="Spang A."/>
            <person name="Saw J.H."/>
            <person name="Jorgensen S.L."/>
            <person name="Zaremba-Niedzwiedzka K."/>
            <person name="Martijn J."/>
            <person name="Lind A.E."/>
            <person name="van Eijk R."/>
            <person name="Schleper C."/>
            <person name="Guy L."/>
            <person name="Ettema T.J."/>
        </authorList>
    </citation>
    <scope>NUCLEOTIDE SEQUENCE</scope>
</reference>
<sequence length="267" mass="29288">MNKVGHAVFCLGPSGTGKSSFARSAMLYEGSGLILSAPGVDEFASYEMFKGELGYKLHAMGKVAEAQKWLLETFKLSKAHLAEHGKPLFKVLTYDTLSGIDQQIRQGRLKTSYGGIPPKARTGDGADFYMGVQYDWERLMSLGRAHRGLGTHFIGLCHGKIRPKTETEMISTGTEAGDIVTPMLTGTSREAIPGAFDLCVHTTIKMVKGEPKHVMQWKADPTKVTKSRYGSLADNKFIPNDWAPLCEVIDKANAVRTQEFKAMKAAR</sequence>
<dbReference type="AlphaFoldDB" id="A0A0F8YM90"/>
<protein>
    <submittedName>
        <fullName evidence="1">Uncharacterized protein</fullName>
    </submittedName>
</protein>
<evidence type="ECO:0000313" key="1">
    <source>
        <dbReference type="EMBL" id="KKK55304.1"/>
    </source>
</evidence>
<dbReference type="EMBL" id="LAZR01065562">
    <property type="protein sequence ID" value="KKK55304.1"/>
    <property type="molecule type" value="Genomic_DNA"/>
</dbReference>
<name>A0A0F8YM90_9ZZZZ</name>
<comment type="caution">
    <text evidence="1">The sequence shown here is derived from an EMBL/GenBank/DDBJ whole genome shotgun (WGS) entry which is preliminary data.</text>
</comment>
<proteinExistence type="predicted"/>
<organism evidence="1">
    <name type="scientific">marine sediment metagenome</name>
    <dbReference type="NCBI Taxonomy" id="412755"/>
    <lineage>
        <taxon>unclassified sequences</taxon>
        <taxon>metagenomes</taxon>
        <taxon>ecological metagenomes</taxon>
    </lineage>
</organism>
<accession>A0A0F8YM90</accession>